<dbReference type="OrthoDB" id="1914797at2"/>
<dbReference type="Proteomes" id="UP000183190">
    <property type="component" value="Unassembled WGS sequence"/>
</dbReference>
<evidence type="ECO:0000313" key="2">
    <source>
        <dbReference type="Proteomes" id="UP000183190"/>
    </source>
</evidence>
<reference evidence="1 2" key="1">
    <citation type="submission" date="2016-10" db="EMBL/GenBank/DDBJ databases">
        <authorList>
            <person name="de Groot N.N."/>
        </authorList>
    </citation>
    <scope>NUCLEOTIDE SEQUENCE [LARGE SCALE GENOMIC DNA]</scope>
    <source>
        <strain evidence="1 2">YAD2003</strain>
    </source>
</reference>
<dbReference type="EMBL" id="FNWV01000016">
    <property type="protein sequence ID" value="SEH84176.1"/>
    <property type="molecule type" value="Genomic_DNA"/>
</dbReference>
<gene>
    <name evidence="1" type="ORF">SAMN02910265_02994</name>
</gene>
<sequence length="106" mass="12263">MLNSFSDEEWMELFEKIDNYSEKAQMHCVECLSDIDNRNSLLLILKLSDTPNRELFVTCVDSLRNMDLSSLYQSEKEHLLKRVKEYSADASKLEIIVLKALMDAVG</sequence>
<name>A0A1H6LHD3_RUMFL</name>
<organism evidence="1 2">
    <name type="scientific">Ruminococcus flavefaciens</name>
    <dbReference type="NCBI Taxonomy" id="1265"/>
    <lineage>
        <taxon>Bacteria</taxon>
        <taxon>Bacillati</taxon>
        <taxon>Bacillota</taxon>
        <taxon>Clostridia</taxon>
        <taxon>Eubacteriales</taxon>
        <taxon>Oscillospiraceae</taxon>
        <taxon>Ruminococcus</taxon>
    </lineage>
</organism>
<dbReference type="RefSeq" id="WP_074718830.1">
    <property type="nucleotide sequence ID" value="NZ_FNWV01000016.1"/>
</dbReference>
<evidence type="ECO:0000313" key="1">
    <source>
        <dbReference type="EMBL" id="SEH84176.1"/>
    </source>
</evidence>
<protein>
    <submittedName>
        <fullName evidence="1">Uncharacterized protein</fullName>
    </submittedName>
</protein>
<accession>A0A1H6LHD3</accession>
<proteinExistence type="predicted"/>
<dbReference type="AlphaFoldDB" id="A0A1H6LHD3"/>